<dbReference type="HOGENOM" id="CLU_2141918_0_0_6"/>
<dbReference type="RefSeq" id="WP_013317838.1">
    <property type="nucleotide sequence ID" value="NC_014500.1"/>
</dbReference>
<evidence type="ECO:0000256" key="1">
    <source>
        <dbReference type="SAM" id="MobiDB-lite"/>
    </source>
</evidence>
<dbReference type="Proteomes" id="UP000006859">
    <property type="component" value="Chromosome"/>
</dbReference>
<reference evidence="2 3" key="1">
    <citation type="journal article" date="2011" name="J. Bacteriol.">
        <title>Genome sequence of the plant-pathogenic bacterium Dickeya dadantii 3937.</title>
        <authorList>
            <person name="Glasner J.D."/>
            <person name="Yang C.H."/>
            <person name="Reverchon S."/>
            <person name="Hugouvieux-Cotte-Pattat N."/>
            <person name="Condemine G."/>
            <person name="Bohin J.P."/>
            <person name="Van Gijsegem F."/>
            <person name="Yang S."/>
            <person name="Franza T."/>
            <person name="Expert D."/>
            <person name="Plunkett G. III"/>
            <person name="San Francisco M.J."/>
            <person name="Charkowski A.O."/>
            <person name="Py B."/>
            <person name="Bell K."/>
            <person name="Rauscher L."/>
            <person name="Rodriguez-Palenzuela P."/>
            <person name="Toussaint A."/>
            <person name="Holeva M.C."/>
            <person name="He S.Y."/>
            <person name="Douet V."/>
            <person name="Boccara M."/>
            <person name="Blanco C."/>
            <person name="Toth I."/>
            <person name="Anderson B.D."/>
            <person name="Biehl B.S."/>
            <person name="Mau B."/>
            <person name="Flynn S.M."/>
            <person name="Barras F."/>
            <person name="Lindeberg M."/>
            <person name="Birch P.R."/>
            <person name="Tsuyumu S."/>
            <person name="Shi X."/>
            <person name="Hibbing M."/>
            <person name="Yap M.N."/>
            <person name="Carpentier M."/>
            <person name="Dassa E."/>
            <person name="Umehara M."/>
            <person name="Kim J.F."/>
            <person name="Rusch M."/>
            <person name="Soni P."/>
            <person name="Mayhew G.F."/>
            <person name="Fouts D.E."/>
            <person name="Gill S.R."/>
            <person name="Blattner F.R."/>
            <person name="Keen N.T."/>
            <person name="Perna N.T."/>
        </authorList>
    </citation>
    <scope>NUCLEOTIDE SEQUENCE [LARGE SCALE GENOMIC DNA]</scope>
    <source>
        <strain evidence="2 3">3937</strain>
    </source>
</reference>
<keyword evidence="3" id="KW-1185">Reference proteome</keyword>
<dbReference type="AlphaFoldDB" id="E0SBB5"/>
<dbReference type="STRING" id="198628.Dda3937_03329"/>
<gene>
    <name evidence="2" type="ordered locus">Dda3937_03329</name>
</gene>
<evidence type="ECO:0000313" key="2">
    <source>
        <dbReference type="EMBL" id="ADM98384.1"/>
    </source>
</evidence>
<protein>
    <submittedName>
        <fullName evidence="2">Uncharacterized protein</fullName>
    </submittedName>
</protein>
<dbReference type="KEGG" id="ddd:Dda3937_03329"/>
<feature type="region of interest" description="Disordered" evidence="1">
    <location>
        <begin position="85"/>
        <end position="112"/>
    </location>
</feature>
<feature type="compositionally biased region" description="Basic and acidic residues" evidence="1">
    <location>
        <begin position="103"/>
        <end position="112"/>
    </location>
</feature>
<dbReference type="EMBL" id="CP002038">
    <property type="protein sequence ID" value="ADM98384.1"/>
    <property type="molecule type" value="Genomic_DNA"/>
</dbReference>
<name>E0SBB5_DICD3</name>
<accession>E0SBB5</accession>
<evidence type="ECO:0000313" key="3">
    <source>
        <dbReference type="Proteomes" id="UP000006859"/>
    </source>
</evidence>
<sequence>MWEAVFLMPSTAGAAGRKKRSGSGDARIDARIKVVIFLLHARGYLTQNTVGILTESVIVVSEAGCGVSVPDSAPVFGGKARFNGGTHGDMAAGNTDTGKQGRHHIEGKTASA</sequence>
<proteinExistence type="predicted"/>
<organism evidence="2 3">
    <name type="scientific">Dickeya dadantii (strain 3937)</name>
    <name type="common">Erwinia chrysanthemi (strain 3937)</name>
    <dbReference type="NCBI Taxonomy" id="198628"/>
    <lineage>
        <taxon>Bacteria</taxon>
        <taxon>Pseudomonadati</taxon>
        <taxon>Pseudomonadota</taxon>
        <taxon>Gammaproteobacteria</taxon>
        <taxon>Enterobacterales</taxon>
        <taxon>Pectobacteriaceae</taxon>
        <taxon>Dickeya</taxon>
    </lineage>
</organism>